<dbReference type="SUPFAM" id="SSF47781">
    <property type="entry name" value="RuvA domain 2-like"/>
    <property type="match status" value="1"/>
</dbReference>
<dbReference type="STRING" id="1036672.TKWG_10635"/>
<keyword evidence="1" id="KW-0732">Signal</keyword>
<evidence type="ECO:0000313" key="2">
    <source>
        <dbReference type="EMBL" id="AFK62379.1"/>
    </source>
</evidence>
<reference evidence="3" key="2">
    <citation type="journal article" date="2013" name="PLoS ONE">
        <title>Genome implosion elicits host-confinement in Alcaligenaceae: evidence from the comparative genomics of Tetrathiobacter kashmirensis, a pathogen in the making.</title>
        <authorList>
            <person name="Ghosh W."/>
            <person name="Alam M."/>
            <person name="Roy C."/>
            <person name="Pyne P."/>
            <person name="George A."/>
            <person name="Chakraborty R."/>
            <person name="Majumder S."/>
            <person name="Agarwal A."/>
            <person name="Chakraborty S."/>
            <person name="Majumdar S."/>
            <person name="Gupta S.K."/>
        </authorList>
    </citation>
    <scope>NUCLEOTIDE SEQUENCE [LARGE SCALE GENOMIC DNA]</scope>
    <source>
        <strain evidence="3">WT001</strain>
    </source>
</reference>
<sequence>MLFCFFLVSGFSPVHALDLNQATRAQLRAIKGVGDKLADRILTARQRGRFVSLEDLAAGLPGWGRKNCRYCANRAFGWAHLPGTLSGTRRSVPGHAAASLAVLILVSSRRSEINWLLVANQQMIRSVPAST</sequence>
<evidence type="ECO:0000313" key="3">
    <source>
        <dbReference type="Proteomes" id="UP000005267"/>
    </source>
</evidence>
<name>I3UBJ1_ADVKW</name>
<keyword evidence="3" id="KW-1185">Reference proteome</keyword>
<dbReference type="InterPro" id="IPR010994">
    <property type="entry name" value="RuvA_2-like"/>
</dbReference>
<dbReference type="EMBL" id="CP003555">
    <property type="protein sequence ID" value="AFK62379.1"/>
    <property type="molecule type" value="Genomic_DNA"/>
</dbReference>
<dbReference type="KEGG" id="aka:TKWG_10635"/>
<dbReference type="HOGENOM" id="CLU_1923081_0_0_4"/>
<proteinExistence type="predicted"/>
<protein>
    <submittedName>
        <fullName evidence="2">Uncharacterized protein</fullName>
    </submittedName>
</protein>
<feature type="chain" id="PRO_5003680712" evidence="1">
    <location>
        <begin position="17"/>
        <end position="131"/>
    </location>
</feature>
<dbReference type="Pfam" id="PF12836">
    <property type="entry name" value="HHH_3"/>
    <property type="match status" value="1"/>
</dbReference>
<evidence type="ECO:0000256" key="1">
    <source>
        <dbReference type="SAM" id="SignalP"/>
    </source>
</evidence>
<feature type="signal peptide" evidence="1">
    <location>
        <begin position="1"/>
        <end position="16"/>
    </location>
</feature>
<reference evidence="2 3" key="1">
    <citation type="journal article" date="2011" name="J. Bacteriol.">
        <title>Whole-genome shotgun sequencing of the sulfur-oxidizing chemoautotroph Tetrathiobacter kashmirensis.</title>
        <authorList>
            <person name="Ghosh W."/>
            <person name="George A."/>
            <person name="Agarwal A."/>
            <person name="Raj P."/>
            <person name="Alam M."/>
            <person name="Pyne P."/>
            <person name="Das Gupta S.K."/>
        </authorList>
    </citation>
    <scope>NUCLEOTIDE SEQUENCE [LARGE SCALE GENOMIC DNA]</scope>
    <source>
        <strain evidence="2 3">WT001</strain>
    </source>
</reference>
<dbReference type="AlphaFoldDB" id="I3UBJ1"/>
<gene>
    <name evidence="2" type="ordered locus">TKWG_10635</name>
</gene>
<dbReference type="Gene3D" id="1.10.150.320">
    <property type="entry name" value="Photosystem II 12 kDa extrinsic protein"/>
    <property type="match status" value="1"/>
</dbReference>
<dbReference type="Proteomes" id="UP000005267">
    <property type="component" value="Chromosome"/>
</dbReference>
<accession>I3UBJ1</accession>
<organism evidence="2 3">
    <name type="scientific">Advenella kashmirensis (strain DSM 17095 / LMG 22695 / WT001)</name>
    <name type="common">Tetrathiobacter kashmirensis</name>
    <dbReference type="NCBI Taxonomy" id="1036672"/>
    <lineage>
        <taxon>Bacteria</taxon>
        <taxon>Pseudomonadati</taxon>
        <taxon>Pseudomonadota</taxon>
        <taxon>Betaproteobacteria</taxon>
        <taxon>Burkholderiales</taxon>
        <taxon>Alcaligenaceae</taxon>
    </lineage>
</organism>